<name>A0A0A9HAN4_ARUDO</name>
<reference evidence="1" key="2">
    <citation type="journal article" date="2015" name="Data Brief">
        <title>Shoot transcriptome of the giant reed, Arundo donax.</title>
        <authorList>
            <person name="Barrero R.A."/>
            <person name="Guerrero F.D."/>
            <person name="Moolhuijzen P."/>
            <person name="Goolsby J.A."/>
            <person name="Tidwell J."/>
            <person name="Bellgard S.E."/>
            <person name="Bellgard M.I."/>
        </authorList>
    </citation>
    <scope>NUCLEOTIDE SEQUENCE</scope>
    <source>
        <tissue evidence="1">Shoot tissue taken approximately 20 cm above the soil surface</tissue>
    </source>
</reference>
<evidence type="ECO:0000313" key="1">
    <source>
        <dbReference type="EMBL" id="JAE32874.1"/>
    </source>
</evidence>
<sequence>MRANRSSIMIKSNTSSGTSFFLTDLLSRSMITAIDAMKEIALKQKNVL</sequence>
<reference evidence="1" key="1">
    <citation type="submission" date="2014-09" db="EMBL/GenBank/DDBJ databases">
        <authorList>
            <person name="Magalhaes I.L.F."/>
            <person name="Oliveira U."/>
            <person name="Santos F.R."/>
            <person name="Vidigal T.H.D.A."/>
            <person name="Brescovit A.D."/>
            <person name="Santos A.J."/>
        </authorList>
    </citation>
    <scope>NUCLEOTIDE SEQUENCE</scope>
    <source>
        <tissue evidence="1">Shoot tissue taken approximately 20 cm above the soil surface</tissue>
    </source>
</reference>
<protein>
    <submittedName>
        <fullName evidence="1">Uncharacterized protein</fullName>
    </submittedName>
</protein>
<organism evidence="1">
    <name type="scientific">Arundo donax</name>
    <name type="common">Giant reed</name>
    <name type="synonym">Donax arundinaceus</name>
    <dbReference type="NCBI Taxonomy" id="35708"/>
    <lineage>
        <taxon>Eukaryota</taxon>
        <taxon>Viridiplantae</taxon>
        <taxon>Streptophyta</taxon>
        <taxon>Embryophyta</taxon>
        <taxon>Tracheophyta</taxon>
        <taxon>Spermatophyta</taxon>
        <taxon>Magnoliopsida</taxon>
        <taxon>Liliopsida</taxon>
        <taxon>Poales</taxon>
        <taxon>Poaceae</taxon>
        <taxon>PACMAD clade</taxon>
        <taxon>Arundinoideae</taxon>
        <taxon>Arundineae</taxon>
        <taxon>Arundo</taxon>
    </lineage>
</organism>
<dbReference type="AlphaFoldDB" id="A0A0A9HAN4"/>
<dbReference type="EMBL" id="GBRH01165022">
    <property type="protein sequence ID" value="JAE32874.1"/>
    <property type="molecule type" value="Transcribed_RNA"/>
</dbReference>
<accession>A0A0A9HAN4</accession>
<proteinExistence type="predicted"/>